<evidence type="ECO:0000313" key="4">
    <source>
        <dbReference type="Proteomes" id="UP000245771"/>
    </source>
</evidence>
<organism evidence="3 4">
    <name type="scientific">Meira miltonrushii</name>
    <dbReference type="NCBI Taxonomy" id="1280837"/>
    <lineage>
        <taxon>Eukaryota</taxon>
        <taxon>Fungi</taxon>
        <taxon>Dikarya</taxon>
        <taxon>Basidiomycota</taxon>
        <taxon>Ustilaginomycotina</taxon>
        <taxon>Exobasidiomycetes</taxon>
        <taxon>Exobasidiales</taxon>
        <taxon>Brachybasidiaceae</taxon>
        <taxon>Meira</taxon>
    </lineage>
</organism>
<dbReference type="EMBL" id="KZ819603">
    <property type="protein sequence ID" value="PWN35351.1"/>
    <property type="molecule type" value="Genomic_DNA"/>
</dbReference>
<protein>
    <submittedName>
        <fullName evidence="3">Uncharacterized protein</fullName>
    </submittedName>
</protein>
<proteinExistence type="predicted"/>
<keyword evidence="2" id="KW-0732">Signal</keyword>
<feature type="chain" id="PRO_5016304542" evidence="2">
    <location>
        <begin position="22"/>
        <end position="203"/>
    </location>
</feature>
<dbReference type="AlphaFoldDB" id="A0A316VH83"/>
<keyword evidence="4" id="KW-1185">Reference proteome</keyword>
<evidence type="ECO:0000256" key="1">
    <source>
        <dbReference type="SAM" id="MobiDB-lite"/>
    </source>
</evidence>
<feature type="region of interest" description="Disordered" evidence="1">
    <location>
        <begin position="170"/>
        <end position="203"/>
    </location>
</feature>
<accession>A0A316VH83</accession>
<name>A0A316VH83_9BASI</name>
<dbReference type="RefSeq" id="XP_025355653.1">
    <property type="nucleotide sequence ID" value="XM_025501395.1"/>
</dbReference>
<reference evidence="3 4" key="1">
    <citation type="journal article" date="2018" name="Mol. Biol. Evol.">
        <title>Broad Genomic Sampling Reveals a Smut Pathogenic Ancestry of the Fungal Clade Ustilaginomycotina.</title>
        <authorList>
            <person name="Kijpornyongpan T."/>
            <person name="Mondo S.J."/>
            <person name="Barry K."/>
            <person name="Sandor L."/>
            <person name="Lee J."/>
            <person name="Lipzen A."/>
            <person name="Pangilinan J."/>
            <person name="LaButti K."/>
            <person name="Hainaut M."/>
            <person name="Henrissat B."/>
            <person name="Grigoriev I.V."/>
            <person name="Spatafora J.W."/>
            <person name="Aime M.C."/>
        </authorList>
    </citation>
    <scope>NUCLEOTIDE SEQUENCE [LARGE SCALE GENOMIC DNA]</scope>
    <source>
        <strain evidence="3 4">MCA 3882</strain>
    </source>
</reference>
<dbReference type="GeneID" id="37023176"/>
<sequence length="203" mass="23424">MQLCHLFILLFFLNSLLLTHATGSSPRPPSSQPKQFIRSKTISVEKAIKRRNKEEKKYQFHQVVRKDASLNGLWAGHSGQSEWMDMQARRRIAIANVKRHDLASRLLRENGEVSDVLHGTSQNLKKIPEHLSIEMEKVRKASKWSIALAKTHDEDGRRYFEKHHRKLDKYHRIINGDTSPTSSSWSSSSDESDGQGKSKRRKN</sequence>
<dbReference type="Proteomes" id="UP000245771">
    <property type="component" value="Unassembled WGS sequence"/>
</dbReference>
<evidence type="ECO:0000313" key="3">
    <source>
        <dbReference type="EMBL" id="PWN35351.1"/>
    </source>
</evidence>
<feature type="signal peptide" evidence="2">
    <location>
        <begin position="1"/>
        <end position="21"/>
    </location>
</feature>
<evidence type="ECO:0000256" key="2">
    <source>
        <dbReference type="SAM" id="SignalP"/>
    </source>
</evidence>
<dbReference type="InParanoid" id="A0A316VH83"/>
<feature type="compositionally biased region" description="Low complexity" evidence="1">
    <location>
        <begin position="177"/>
        <end position="189"/>
    </location>
</feature>
<gene>
    <name evidence="3" type="ORF">FA14DRAFT_184570</name>
</gene>